<evidence type="ECO:0000313" key="4">
    <source>
        <dbReference type="Proteomes" id="UP000602510"/>
    </source>
</evidence>
<comment type="caution">
    <text evidence="1">The sequence shown here is derived from an EMBL/GenBank/DDBJ whole genome shotgun (WGS) entry which is preliminary data.</text>
</comment>
<dbReference type="EMBL" id="WSZM01000252">
    <property type="protein sequence ID" value="KAF4037077.1"/>
    <property type="molecule type" value="Genomic_DNA"/>
</dbReference>
<evidence type="ECO:0000313" key="3">
    <source>
        <dbReference type="EMBL" id="KAF4146982.1"/>
    </source>
</evidence>
<dbReference type="EMBL" id="JAACNO010001996">
    <property type="protein sequence ID" value="KAF4136178.1"/>
    <property type="molecule type" value="Genomic_DNA"/>
</dbReference>
<sequence>MATLFIAKCETVITGDALARAVEKDDVEMLRVLFEKSNYGSARDALARAVALNRVEMLDVVLEDSSSDTIEQALVQAGYVGTTPMVSMLLRQCDPSGYGRIFDNAARRSIVGLVQLLLDKMNVHNIRCDDICRYRRPYEGGQSVCIRNGSNQRPG</sequence>
<evidence type="ECO:0000313" key="2">
    <source>
        <dbReference type="EMBL" id="KAF4136178.1"/>
    </source>
</evidence>
<accession>A0A833S0G7</accession>
<gene>
    <name evidence="1" type="ORF">GN244_ATG10928</name>
    <name evidence="3" type="ORF">GN958_ATG03869</name>
    <name evidence="2" type="ORF">GN958_ATG14618</name>
</gene>
<protein>
    <submittedName>
        <fullName evidence="1">Uncharacterized protein</fullName>
    </submittedName>
</protein>
<keyword evidence="4" id="KW-1185">Reference proteome</keyword>
<name>A0A833S0G7_PHYIN</name>
<evidence type="ECO:0000313" key="1">
    <source>
        <dbReference type="EMBL" id="KAF4037077.1"/>
    </source>
</evidence>
<organism evidence="1 4">
    <name type="scientific">Phytophthora infestans</name>
    <name type="common">Potato late blight agent</name>
    <name type="synonym">Botrytis infestans</name>
    <dbReference type="NCBI Taxonomy" id="4787"/>
    <lineage>
        <taxon>Eukaryota</taxon>
        <taxon>Sar</taxon>
        <taxon>Stramenopiles</taxon>
        <taxon>Oomycota</taxon>
        <taxon>Peronosporomycetes</taxon>
        <taxon>Peronosporales</taxon>
        <taxon>Peronosporaceae</taxon>
        <taxon>Phytophthora</taxon>
    </lineage>
</organism>
<dbReference type="Proteomes" id="UP000602510">
    <property type="component" value="Unassembled WGS sequence"/>
</dbReference>
<reference evidence="1" key="1">
    <citation type="submission" date="2020-04" db="EMBL/GenBank/DDBJ databases">
        <title>Hybrid Assembly of Korean Phytophthora infestans isolates.</title>
        <authorList>
            <person name="Prokchorchik M."/>
            <person name="Lee Y."/>
            <person name="Seo J."/>
            <person name="Cho J.-H."/>
            <person name="Park Y.-E."/>
            <person name="Jang D.-C."/>
            <person name="Im J.-S."/>
            <person name="Choi J.-G."/>
            <person name="Park H.-J."/>
            <person name="Lee G.-B."/>
            <person name="Lee Y.-G."/>
            <person name="Hong S.-Y."/>
            <person name="Cho K."/>
            <person name="Sohn K.H."/>
        </authorList>
    </citation>
    <scope>NUCLEOTIDE SEQUENCE</scope>
    <source>
        <strain evidence="1">KR_1_A1</strain>
        <strain evidence="2">KR_2_A2</strain>
    </source>
</reference>
<dbReference type="Proteomes" id="UP000704712">
    <property type="component" value="Unassembled WGS sequence"/>
</dbReference>
<dbReference type="AlphaFoldDB" id="A0A833S0G7"/>
<proteinExistence type="predicted"/>
<dbReference type="EMBL" id="JAACNO010000540">
    <property type="protein sequence ID" value="KAF4146982.1"/>
    <property type="molecule type" value="Genomic_DNA"/>
</dbReference>